<gene>
    <name evidence="4" type="ORF">ACFOEX_12730</name>
</gene>
<accession>A0ABV7LH49</accession>
<dbReference type="Pfam" id="PF01135">
    <property type="entry name" value="PCMT"/>
    <property type="match status" value="1"/>
</dbReference>
<dbReference type="Proteomes" id="UP001595536">
    <property type="component" value="Unassembled WGS sequence"/>
</dbReference>
<dbReference type="RefSeq" id="WP_376830438.1">
    <property type="nucleotide sequence ID" value="NZ_JBHLWR010000006.1"/>
</dbReference>
<evidence type="ECO:0000313" key="5">
    <source>
        <dbReference type="Proteomes" id="UP001595536"/>
    </source>
</evidence>
<proteinExistence type="inferred from homology"/>
<evidence type="ECO:0000256" key="3">
    <source>
        <dbReference type="ARBA" id="ARBA00030757"/>
    </source>
</evidence>
<reference evidence="5" key="1">
    <citation type="journal article" date="2019" name="Int. J. Syst. Evol. Microbiol.">
        <title>The Global Catalogue of Microorganisms (GCM) 10K type strain sequencing project: providing services to taxonomists for standard genome sequencing and annotation.</title>
        <authorList>
            <consortium name="The Broad Institute Genomics Platform"/>
            <consortium name="The Broad Institute Genome Sequencing Center for Infectious Disease"/>
            <person name="Wu L."/>
            <person name="Ma J."/>
        </authorList>
    </citation>
    <scope>NUCLEOTIDE SEQUENCE [LARGE SCALE GENOMIC DNA]</scope>
    <source>
        <strain evidence="5">CCM 7941</strain>
    </source>
</reference>
<dbReference type="EMBL" id="JBHRUV010000095">
    <property type="protein sequence ID" value="MFC3267206.1"/>
    <property type="molecule type" value="Genomic_DNA"/>
</dbReference>
<dbReference type="PANTHER" id="PTHR11579:SF18">
    <property type="entry name" value="PROTEIN-L-ISOASPARTATE O-METHYLTRANSFERASE"/>
    <property type="match status" value="1"/>
</dbReference>
<evidence type="ECO:0000256" key="2">
    <source>
        <dbReference type="ARBA" id="ARBA00013346"/>
    </source>
</evidence>
<sequence>MAALAGVEERGLAAREETAAFLLALRSRGVRDTAILRAMELAPREMFAPRGFADLARADVSLPLPCGQTMTSPVQLAVMLGELAVTRAHRVLEVGSGSGYLTAVLAHLAGEVVSLERLRTLGIAAASRIARLGLDNARVEIADGLAGDAGRWGRFDRIILNGALEHAPPALVAALNDGGRMVGAILTPPGPRLVCVERRGDAFPERLGGPLRLPPLQPGLAQAL</sequence>
<name>A0ABV7LH49_9HYPH</name>
<dbReference type="SUPFAM" id="SSF53335">
    <property type="entry name" value="S-adenosyl-L-methionine-dependent methyltransferases"/>
    <property type="match status" value="1"/>
</dbReference>
<comment type="similarity">
    <text evidence="1">Belongs to the methyltransferase superfamily. L-isoaspartyl/D-aspartyl protein methyltransferase family.</text>
</comment>
<keyword evidence="5" id="KW-1185">Reference proteome</keyword>
<dbReference type="PANTHER" id="PTHR11579">
    <property type="entry name" value="PROTEIN-L-ISOASPARTATE O-METHYLTRANSFERASE"/>
    <property type="match status" value="1"/>
</dbReference>
<evidence type="ECO:0000256" key="1">
    <source>
        <dbReference type="ARBA" id="ARBA00005369"/>
    </source>
</evidence>
<dbReference type="InterPro" id="IPR029063">
    <property type="entry name" value="SAM-dependent_MTases_sf"/>
</dbReference>
<comment type="caution">
    <text evidence="4">The sequence shown here is derived from an EMBL/GenBank/DDBJ whole genome shotgun (WGS) entry which is preliminary data.</text>
</comment>
<organism evidence="4 5">
    <name type="scientific">Camelimonas abortus</name>
    <dbReference type="NCBI Taxonomy" id="1017184"/>
    <lineage>
        <taxon>Bacteria</taxon>
        <taxon>Pseudomonadati</taxon>
        <taxon>Pseudomonadota</taxon>
        <taxon>Alphaproteobacteria</taxon>
        <taxon>Hyphomicrobiales</taxon>
        <taxon>Chelatococcaceae</taxon>
        <taxon>Camelimonas</taxon>
    </lineage>
</organism>
<protein>
    <recommendedName>
        <fullName evidence="2">Protein-L-isoaspartate O-methyltransferase</fullName>
    </recommendedName>
    <alternativeName>
        <fullName evidence="3">Protein L-isoaspartyl methyltransferase</fullName>
    </alternativeName>
</protein>
<dbReference type="CDD" id="cd02440">
    <property type="entry name" value="AdoMet_MTases"/>
    <property type="match status" value="1"/>
</dbReference>
<dbReference type="Gene3D" id="3.40.50.150">
    <property type="entry name" value="Vaccinia Virus protein VP39"/>
    <property type="match status" value="1"/>
</dbReference>
<evidence type="ECO:0000313" key="4">
    <source>
        <dbReference type="EMBL" id="MFC3267206.1"/>
    </source>
</evidence>
<dbReference type="InterPro" id="IPR000682">
    <property type="entry name" value="PCMT"/>
</dbReference>